<dbReference type="InterPro" id="IPR006311">
    <property type="entry name" value="TAT_signal"/>
</dbReference>
<keyword evidence="3" id="KW-0732">Signal</keyword>
<dbReference type="Proteomes" id="UP000241118">
    <property type="component" value="Unassembled WGS sequence"/>
</dbReference>
<evidence type="ECO:0000313" key="6">
    <source>
        <dbReference type="Proteomes" id="UP000241118"/>
    </source>
</evidence>
<gene>
    <name evidence="5" type="ORF">B0I31_103696</name>
</gene>
<name>A0A2P8IEP3_SACCR</name>
<feature type="chain" id="PRO_5039554513" description="Beta-lactamase" evidence="3">
    <location>
        <begin position="27"/>
        <end position="484"/>
    </location>
</feature>
<dbReference type="OrthoDB" id="3501904at2"/>
<dbReference type="EMBL" id="PYAX01000003">
    <property type="protein sequence ID" value="PSL56936.1"/>
    <property type="molecule type" value="Genomic_DNA"/>
</dbReference>
<dbReference type="SUPFAM" id="SSF56601">
    <property type="entry name" value="beta-lactamase/transpeptidase-like"/>
    <property type="match status" value="1"/>
</dbReference>
<accession>A0A2P8IEP3</accession>
<proteinExistence type="predicted"/>
<evidence type="ECO:0000256" key="2">
    <source>
        <dbReference type="ARBA" id="ARBA00030171"/>
    </source>
</evidence>
<dbReference type="InterPro" id="IPR045155">
    <property type="entry name" value="Beta-lactam_cat"/>
</dbReference>
<dbReference type="AlphaFoldDB" id="A0A2P8IEP3"/>
<dbReference type="GO" id="GO:0008800">
    <property type="term" value="F:beta-lactamase activity"/>
    <property type="evidence" value="ECO:0007669"/>
    <property type="project" value="InterPro"/>
</dbReference>
<evidence type="ECO:0000259" key="4">
    <source>
        <dbReference type="Pfam" id="PF13354"/>
    </source>
</evidence>
<dbReference type="InterPro" id="IPR012338">
    <property type="entry name" value="Beta-lactam/transpept-like"/>
</dbReference>
<dbReference type="InterPro" id="IPR000871">
    <property type="entry name" value="Beta-lactam_class-A"/>
</dbReference>
<feature type="domain" description="Beta-lactamase class A catalytic" evidence="4">
    <location>
        <begin position="183"/>
        <end position="302"/>
    </location>
</feature>
<dbReference type="GO" id="GO:0046677">
    <property type="term" value="P:response to antibiotic"/>
    <property type="evidence" value="ECO:0007669"/>
    <property type="project" value="InterPro"/>
</dbReference>
<dbReference type="PROSITE" id="PS51318">
    <property type="entry name" value="TAT"/>
    <property type="match status" value="1"/>
</dbReference>
<dbReference type="Pfam" id="PF13354">
    <property type="entry name" value="Beta-lactamase2"/>
    <property type="match status" value="1"/>
</dbReference>
<dbReference type="Gene3D" id="3.40.710.10">
    <property type="entry name" value="DD-peptidase/beta-lactamase superfamily"/>
    <property type="match status" value="1"/>
</dbReference>
<sequence>MRSFRRRLLAATALTATAALVSSVTAVTTAGAVAQDVNTLLAEQLRQAVVAQDFRDVLDLTPPERVAASKAGAPEKYDPLSAAEAGTARLDAAAARPLHQTPNLDIAVIELDRFGRPSAMADVLLSPQYPNGVVVPLDRRELSTDKVRYRWWDDTEWDVNGGRGTRDVLAGREGAPIDFSSPYPASVLKLMVGFGVLRLADQGRVDLNAVYDYVPVTPHPVCGAASSKVIRQHFDEMITKSQNESTCALIKMIHDLGAWDEINRTFVELGMPTLMVTGTNPENGGRWIGSNMSSIDTAKLLLLVNGATGTLWTTDAGKVVTRDELSLASRVQFLKSLAGQGHNEMLSTTNHCGRAYPVQGIAQRTPPRWVQPDGTMKVGDAVYDSDVRPCDAVAEVTFGHKTGWVDTTGSDAGIVKALPGNGRRHYIVVVFSNLGTDYVDTYRPANRPGVFPVLYTEKYAKLGAAVDDIMTALQTVPRIVARPA</sequence>
<dbReference type="PANTHER" id="PTHR35333">
    <property type="entry name" value="BETA-LACTAMASE"/>
    <property type="match status" value="1"/>
</dbReference>
<reference evidence="5 6" key="1">
    <citation type="submission" date="2018-03" db="EMBL/GenBank/DDBJ databases">
        <title>Genomic Encyclopedia of Type Strains, Phase III (KMG-III): the genomes of soil and plant-associated and newly described type strains.</title>
        <authorList>
            <person name="Whitman W."/>
        </authorList>
    </citation>
    <scope>NUCLEOTIDE SEQUENCE [LARGE SCALE GENOMIC DNA]</scope>
    <source>
        <strain evidence="5 6">CGMCC 4.7097</strain>
    </source>
</reference>
<evidence type="ECO:0000256" key="3">
    <source>
        <dbReference type="SAM" id="SignalP"/>
    </source>
</evidence>
<dbReference type="PANTHER" id="PTHR35333:SF3">
    <property type="entry name" value="BETA-LACTAMASE-TYPE TRANSPEPTIDASE FOLD CONTAINING PROTEIN"/>
    <property type="match status" value="1"/>
</dbReference>
<organism evidence="5 6">
    <name type="scientific">Saccharothrix carnea</name>
    <dbReference type="NCBI Taxonomy" id="1280637"/>
    <lineage>
        <taxon>Bacteria</taxon>
        <taxon>Bacillati</taxon>
        <taxon>Actinomycetota</taxon>
        <taxon>Actinomycetes</taxon>
        <taxon>Pseudonocardiales</taxon>
        <taxon>Pseudonocardiaceae</taxon>
        <taxon>Saccharothrix</taxon>
    </lineage>
</organism>
<evidence type="ECO:0000256" key="1">
    <source>
        <dbReference type="ARBA" id="ARBA00018879"/>
    </source>
</evidence>
<feature type="signal peptide" evidence="3">
    <location>
        <begin position="1"/>
        <end position="26"/>
    </location>
</feature>
<comment type="caution">
    <text evidence="5">The sequence shown here is derived from an EMBL/GenBank/DDBJ whole genome shotgun (WGS) entry which is preliminary data.</text>
</comment>
<evidence type="ECO:0000313" key="5">
    <source>
        <dbReference type="EMBL" id="PSL56936.1"/>
    </source>
</evidence>
<keyword evidence="6" id="KW-1185">Reference proteome</keyword>
<dbReference type="RefSeq" id="WP_106615300.1">
    <property type="nucleotide sequence ID" value="NZ_PYAX01000003.1"/>
</dbReference>
<dbReference type="GO" id="GO:0030655">
    <property type="term" value="P:beta-lactam antibiotic catabolic process"/>
    <property type="evidence" value="ECO:0007669"/>
    <property type="project" value="InterPro"/>
</dbReference>
<protein>
    <recommendedName>
        <fullName evidence="1">Beta-lactamase</fullName>
    </recommendedName>
    <alternativeName>
        <fullName evidence="2">Penicillinase</fullName>
    </alternativeName>
</protein>